<dbReference type="RefSeq" id="WP_086951196.1">
    <property type="nucleotide sequence ID" value="NZ_FWFD01000008.1"/>
</dbReference>
<keyword evidence="3" id="KW-0645">Protease</keyword>
<dbReference type="Gene3D" id="3.40.50.200">
    <property type="entry name" value="Peptidase S8/S53 domain"/>
    <property type="match status" value="1"/>
</dbReference>
<comment type="caution">
    <text evidence="1">Lacks conserved residue(s) required for the propagation of feature annotation.</text>
</comment>
<name>A0A1X6WML8_9ENTE</name>
<keyword evidence="4" id="KW-1185">Reference proteome</keyword>
<dbReference type="EC" id="3.4.21.-" evidence="3"/>
<keyword evidence="3" id="KW-0378">Hydrolase</keyword>
<dbReference type="EMBL" id="FWFD01000008">
    <property type="protein sequence ID" value="SLM85564.1"/>
    <property type="molecule type" value="Genomic_DNA"/>
</dbReference>
<organism evidence="3 4">
    <name type="scientific">Vagococcus fluvialis bH819</name>
    <dbReference type="NCBI Taxonomy" id="1255619"/>
    <lineage>
        <taxon>Bacteria</taxon>
        <taxon>Bacillati</taxon>
        <taxon>Bacillota</taxon>
        <taxon>Bacilli</taxon>
        <taxon>Lactobacillales</taxon>
        <taxon>Enterococcaceae</taxon>
        <taxon>Vagococcus</taxon>
    </lineage>
</organism>
<evidence type="ECO:0000256" key="1">
    <source>
        <dbReference type="PROSITE-ProRule" id="PRU01240"/>
    </source>
</evidence>
<evidence type="ECO:0000313" key="4">
    <source>
        <dbReference type="Proteomes" id="UP000195918"/>
    </source>
</evidence>
<dbReference type="OrthoDB" id="9798386at2"/>
<sequence length="135" mass="14790">MGTLVVASSGNYGDADDETEEINYPGIFCETIQIGSVSENFSPSNFSNSNINLNYVTPGENIISNSIKTNQEFISMTGTSMATAVATGILGLYIDREKTNNSFKNIDIILKLVEENTLLLSDKKRQFGFGLLQFK</sequence>
<feature type="domain" description="Peptidase S8/S53" evidence="2">
    <location>
        <begin position="2"/>
        <end position="99"/>
    </location>
</feature>
<dbReference type="GO" id="GO:0006508">
    <property type="term" value="P:proteolysis"/>
    <property type="evidence" value="ECO:0007669"/>
    <property type="project" value="UniProtKB-KW"/>
</dbReference>
<dbReference type="Pfam" id="PF00082">
    <property type="entry name" value="Peptidase_S8"/>
    <property type="match status" value="1"/>
</dbReference>
<protein>
    <submittedName>
        <fullName evidence="3">Major intracellular serine protease</fullName>
        <ecNumber evidence="3">3.4.21.-</ecNumber>
    </submittedName>
</protein>
<evidence type="ECO:0000313" key="3">
    <source>
        <dbReference type="EMBL" id="SLM85564.1"/>
    </source>
</evidence>
<comment type="similarity">
    <text evidence="1">Belongs to the peptidase S8 family.</text>
</comment>
<dbReference type="GO" id="GO:0004252">
    <property type="term" value="F:serine-type endopeptidase activity"/>
    <property type="evidence" value="ECO:0007669"/>
    <property type="project" value="InterPro"/>
</dbReference>
<gene>
    <name evidence="3" type="ORF">FM121_05650</name>
</gene>
<evidence type="ECO:0000259" key="2">
    <source>
        <dbReference type="Pfam" id="PF00082"/>
    </source>
</evidence>
<accession>A0A1X6WML8</accession>
<dbReference type="InterPro" id="IPR036852">
    <property type="entry name" value="Peptidase_S8/S53_dom_sf"/>
</dbReference>
<dbReference type="Proteomes" id="UP000195918">
    <property type="component" value="Unassembled WGS sequence"/>
</dbReference>
<dbReference type="AlphaFoldDB" id="A0A1X6WML8"/>
<reference evidence="4" key="1">
    <citation type="submission" date="2017-02" db="EMBL/GenBank/DDBJ databases">
        <authorList>
            <person name="Dridi B."/>
        </authorList>
    </citation>
    <scope>NUCLEOTIDE SEQUENCE [LARGE SCALE GENOMIC DNA]</scope>
    <source>
        <strain evidence="4">bH819</strain>
    </source>
</reference>
<dbReference type="SUPFAM" id="SSF52743">
    <property type="entry name" value="Subtilisin-like"/>
    <property type="match status" value="1"/>
</dbReference>
<dbReference type="PROSITE" id="PS51892">
    <property type="entry name" value="SUBTILASE"/>
    <property type="match status" value="1"/>
</dbReference>
<proteinExistence type="inferred from homology"/>
<dbReference type="InterPro" id="IPR000209">
    <property type="entry name" value="Peptidase_S8/S53_dom"/>
</dbReference>